<dbReference type="GO" id="GO:0017148">
    <property type="term" value="P:negative regulation of translation"/>
    <property type="evidence" value="ECO:0007669"/>
    <property type="project" value="UniProtKB-UniRule"/>
</dbReference>
<evidence type="ECO:0000313" key="4">
    <source>
        <dbReference type="Proteomes" id="UP000199308"/>
    </source>
</evidence>
<evidence type="ECO:0000256" key="2">
    <source>
        <dbReference type="HAMAP-Rule" id="MF_01477"/>
    </source>
</evidence>
<keyword evidence="4" id="KW-1185">Reference proteome</keyword>
<dbReference type="GO" id="GO:0043023">
    <property type="term" value="F:ribosomal large subunit binding"/>
    <property type="evidence" value="ECO:0007669"/>
    <property type="project" value="TreeGrafter"/>
</dbReference>
<dbReference type="InterPro" id="IPR004394">
    <property type="entry name" value="Iojap/RsfS/C7orf30"/>
</dbReference>
<protein>
    <recommendedName>
        <fullName evidence="2">Ribosomal silencing factor RsfS</fullName>
    </recommendedName>
</protein>
<comment type="similarity">
    <text evidence="1 2">Belongs to the Iojap/RsfS family.</text>
</comment>
<evidence type="ECO:0000256" key="1">
    <source>
        <dbReference type="ARBA" id="ARBA00010574"/>
    </source>
</evidence>
<dbReference type="InterPro" id="IPR043519">
    <property type="entry name" value="NT_sf"/>
</dbReference>
<dbReference type="Gene3D" id="3.30.460.10">
    <property type="entry name" value="Beta Polymerase, domain 2"/>
    <property type="match status" value="1"/>
</dbReference>
<gene>
    <name evidence="2" type="primary">rsfS</name>
    <name evidence="3" type="ORF">SAMN05660429_02979</name>
</gene>
<dbReference type="HAMAP" id="MF_01477">
    <property type="entry name" value="Iojap_RsfS"/>
    <property type="match status" value="1"/>
</dbReference>
<comment type="function">
    <text evidence="2">Functions as a ribosomal silencing factor. Interacts with ribosomal protein uL14 (rplN), blocking formation of intersubunit bridge B8. Prevents association of the 30S and 50S ribosomal subunits and the formation of functional ribosomes, thus repressing translation.</text>
</comment>
<accession>A0A1I0HXI0</accession>
<dbReference type="Proteomes" id="UP000199308">
    <property type="component" value="Unassembled WGS sequence"/>
</dbReference>
<keyword evidence="2" id="KW-0963">Cytoplasm</keyword>
<organism evidence="3 4">
    <name type="scientific">Thalassotalea agarivorans</name>
    <name type="common">Thalassomonas agarivorans</name>
    <dbReference type="NCBI Taxonomy" id="349064"/>
    <lineage>
        <taxon>Bacteria</taxon>
        <taxon>Pseudomonadati</taxon>
        <taxon>Pseudomonadota</taxon>
        <taxon>Gammaproteobacteria</taxon>
        <taxon>Alteromonadales</taxon>
        <taxon>Colwelliaceae</taxon>
        <taxon>Thalassotalea</taxon>
    </lineage>
</organism>
<dbReference type="AlphaFoldDB" id="A0A1I0HXI0"/>
<dbReference type="STRING" id="349064.SAMN05660429_02979"/>
<dbReference type="SUPFAM" id="SSF81301">
    <property type="entry name" value="Nucleotidyltransferase"/>
    <property type="match status" value="1"/>
</dbReference>
<dbReference type="GO" id="GO:0042256">
    <property type="term" value="P:cytosolic ribosome assembly"/>
    <property type="evidence" value="ECO:0007669"/>
    <property type="project" value="UniProtKB-UniRule"/>
</dbReference>
<proteinExistence type="inferred from homology"/>
<comment type="subcellular location">
    <subcellularLocation>
        <location evidence="2">Cytoplasm</location>
    </subcellularLocation>
</comment>
<dbReference type="EMBL" id="FOHK01000019">
    <property type="protein sequence ID" value="SET88991.1"/>
    <property type="molecule type" value="Genomic_DNA"/>
</dbReference>
<dbReference type="NCBIfam" id="TIGR00090">
    <property type="entry name" value="rsfS_iojap_ybeB"/>
    <property type="match status" value="1"/>
</dbReference>
<evidence type="ECO:0000313" key="3">
    <source>
        <dbReference type="EMBL" id="SET88991.1"/>
    </source>
</evidence>
<dbReference type="GO" id="GO:0090071">
    <property type="term" value="P:negative regulation of ribosome biogenesis"/>
    <property type="evidence" value="ECO:0007669"/>
    <property type="project" value="UniProtKB-UniRule"/>
</dbReference>
<dbReference type="PANTHER" id="PTHR21043:SF0">
    <property type="entry name" value="MITOCHONDRIAL ASSEMBLY OF RIBOSOMAL LARGE SUBUNIT PROTEIN 1"/>
    <property type="match status" value="1"/>
</dbReference>
<dbReference type="GO" id="GO:0005737">
    <property type="term" value="C:cytoplasm"/>
    <property type="evidence" value="ECO:0007669"/>
    <property type="project" value="UniProtKB-SubCell"/>
</dbReference>
<keyword evidence="2" id="KW-0810">Translation regulation</keyword>
<name>A0A1I0HXI0_THASX</name>
<dbReference type="Pfam" id="PF02410">
    <property type="entry name" value="RsfS"/>
    <property type="match status" value="1"/>
</dbReference>
<dbReference type="PANTHER" id="PTHR21043">
    <property type="entry name" value="IOJAP SUPERFAMILY ORTHOLOG"/>
    <property type="match status" value="1"/>
</dbReference>
<sequence length="109" mass="12050">MAKSMSSDALASFVVEKIEDIKGRDIETLNMQGKAEFADYMVVCSGNSNRHVKSVAQAVVVECRAQGVEPLGVEGNDIGEWSLVDLGSVVVHIMTDEMRDRYQLEQLWS</sequence>
<keyword evidence="2" id="KW-0678">Repressor</keyword>
<comment type="subunit">
    <text evidence="2">Interacts with ribosomal protein uL14 (rplN).</text>
</comment>
<reference evidence="3 4" key="1">
    <citation type="submission" date="2016-10" db="EMBL/GenBank/DDBJ databases">
        <authorList>
            <person name="de Groot N.N."/>
        </authorList>
    </citation>
    <scope>NUCLEOTIDE SEQUENCE [LARGE SCALE GENOMIC DNA]</scope>
    <source>
        <strain evidence="3 4">DSM 19706</strain>
    </source>
</reference>